<sequence length="485" mass="56007">MSIRLKLLLSYAAMLIVPLVSILTICLLLVIFYQGDVKNLKSVYETTENRFGHEAVEHAVKEIKRSAPRHPDLLLDFTYLEDLSQELESSDSGIILRKGDSIYYRSVNMEQSPQLAVDLPQYDGEKFTNSYMEKKEGNTNYVYLQFDSKIKEEQVSLFIISKEDPLTYFIRKYFPTLLICLVLTLIITHVLLTTYMSKNIIRRLDSLRRAAREMKNGNMDFKLNIWGKDEIGQLGVAFEDMRTRMQESIRIQHQYEENRKELIASISHDLRTPLTAIRGYIDGILEGVADTPEKNYKYMKTIDAKANELDHLINELFLYSKLDLNRQQFQFETVEFLPFVMDLTEELQFELEKKSISFAFDIQVAAGIFVLMDRDQFQRVLNNIISNSIRYMNKPLPQISLKAFLRADNAVMEISDNGIGMEPDNLEHIFDRFYRADESRSTGGSGLGLAIAKQIMEGHNGKIMANSQFKVGTTITLYLPNHSRE</sequence>
<dbReference type="Gene3D" id="6.10.340.10">
    <property type="match status" value="1"/>
</dbReference>
<keyword evidence="12" id="KW-0902">Two-component regulatory system</keyword>
<dbReference type="GO" id="GO:0016301">
    <property type="term" value="F:kinase activity"/>
    <property type="evidence" value="ECO:0007669"/>
    <property type="project" value="UniProtKB-KW"/>
</dbReference>
<dbReference type="InterPro" id="IPR036890">
    <property type="entry name" value="HATPase_C_sf"/>
</dbReference>
<dbReference type="CDD" id="cd06225">
    <property type="entry name" value="HAMP"/>
    <property type="match status" value="1"/>
</dbReference>
<keyword evidence="8" id="KW-0547">Nucleotide-binding</keyword>
<dbReference type="EC" id="2.7.13.3" evidence="3"/>
<dbReference type="InterPro" id="IPR004358">
    <property type="entry name" value="Sig_transdc_His_kin-like_C"/>
</dbReference>
<dbReference type="Proteomes" id="UP001157114">
    <property type="component" value="Unassembled WGS sequence"/>
</dbReference>
<dbReference type="Pfam" id="PF00512">
    <property type="entry name" value="HisKA"/>
    <property type="match status" value="1"/>
</dbReference>
<evidence type="ECO:0000259" key="16">
    <source>
        <dbReference type="PROSITE" id="PS50885"/>
    </source>
</evidence>
<evidence type="ECO:0000256" key="14">
    <source>
        <dbReference type="SAM" id="Phobius"/>
    </source>
</evidence>
<name>A0ABQ6GCX0_9BACL</name>
<keyword evidence="13 14" id="KW-0472">Membrane</keyword>
<evidence type="ECO:0000256" key="4">
    <source>
        <dbReference type="ARBA" id="ARBA00022475"/>
    </source>
</evidence>
<dbReference type="PANTHER" id="PTHR45528:SF1">
    <property type="entry name" value="SENSOR HISTIDINE KINASE CPXA"/>
    <property type="match status" value="1"/>
</dbReference>
<evidence type="ECO:0000256" key="1">
    <source>
        <dbReference type="ARBA" id="ARBA00000085"/>
    </source>
</evidence>
<gene>
    <name evidence="17" type="ORF">MU1_12660</name>
</gene>
<evidence type="ECO:0000256" key="2">
    <source>
        <dbReference type="ARBA" id="ARBA00004651"/>
    </source>
</evidence>
<evidence type="ECO:0000313" key="18">
    <source>
        <dbReference type="Proteomes" id="UP001157114"/>
    </source>
</evidence>
<dbReference type="SMART" id="SM00388">
    <property type="entry name" value="HisKA"/>
    <property type="match status" value="1"/>
</dbReference>
<dbReference type="InterPro" id="IPR050398">
    <property type="entry name" value="HssS/ArlS-like"/>
</dbReference>
<dbReference type="InterPro" id="IPR036097">
    <property type="entry name" value="HisK_dim/P_sf"/>
</dbReference>
<dbReference type="Pfam" id="PF00672">
    <property type="entry name" value="HAMP"/>
    <property type="match status" value="1"/>
</dbReference>
<dbReference type="Gene3D" id="3.30.565.10">
    <property type="entry name" value="Histidine kinase-like ATPase, C-terminal domain"/>
    <property type="match status" value="1"/>
</dbReference>
<dbReference type="Pfam" id="PF02518">
    <property type="entry name" value="HATPase_c"/>
    <property type="match status" value="1"/>
</dbReference>
<dbReference type="PROSITE" id="PS50885">
    <property type="entry name" value="HAMP"/>
    <property type="match status" value="1"/>
</dbReference>
<reference evidence="17 18" key="1">
    <citation type="submission" date="2023-03" db="EMBL/GenBank/DDBJ databases">
        <title>Draft genome sequence of the bacteria which degrade cell wall of Tricholomamatutake.</title>
        <authorList>
            <person name="Konishi Y."/>
            <person name="Fukuta Y."/>
            <person name="Shirasaka N."/>
        </authorList>
    </citation>
    <scope>NUCLEOTIDE SEQUENCE [LARGE SCALE GENOMIC DNA]</scope>
    <source>
        <strain evidence="18">mu1</strain>
    </source>
</reference>
<dbReference type="CDD" id="cd00075">
    <property type="entry name" value="HATPase"/>
    <property type="match status" value="1"/>
</dbReference>
<organism evidence="17 18">
    <name type="scientific">Paenibacillus glycanilyticus</name>
    <dbReference type="NCBI Taxonomy" id="126569"/>
    <lineage>
        <taxon>Bacteria</taxon>
        <taxon>Bacillati</taxon>
        <taxon>Bacillota</taxon>
        <taxon>Bacilli</taxon>
        <taxon>Bacillales</taxon>
        <taxon>Paenibacillaceae</taxon>
        <taxon>Paenibacillus</taxon>
    </lineage>
</organism>
<proteinExistence type="predicted"/>
<evidence type="ECO:0000313" key="17">
    <source>
        <dbReference type="EMBL" id="GLX66922.1"/>
    </source>
</evidence>
<dbReference type="RefSeq" id="WP_284237640.1">
    <property type="nucleotide sequence ID" value="NZ_BSSQ01000005.1"/>
</dbReference>
<evidence type="ECO:0000256" key="8">
    <source>
        <dbReference type="ARBA" id="ARBA00022741"/>
    </source>
</evidence>
<keyword evidence="4" id="KW-1003">Cell membrane</keyword>
<keyword evidence="7 14" id="KW-0812">Transmembrane</keyword>
<comment type="catalytic activity">
    <reaction evidence="1">
        <text>ATP + protein L-histidine = ADP + protein N-phospho-L-histidine.</text>
        <dbReference type="EC" id="2.7.13.3"/>
    </reaction>
</comment>
<dbReference type="SUPFAM" id="SSF47384">
    <property type="entry name" value="Homodimeric domain of signal transducing histidine kinase"/>
    <property type="match status" value="1"/>
</dbReference>
<dbReference type="InterPro" id="IPR005467">
    <property type="entry name" value="His_kinase_dom"/>
</dbReference>
<evidence type="ECO:0000259" key="15">
    <source>
        <dbReference type="PROSITE" id="PS50109"/>
    </source>
</evidence>
<dbReference type="PRINTS" id="PR00344">
    <property type="entry name" value="BCTRLSENSOR"/>
</dbReference>
<dbReference type="PROSITE" id="PS50109">
    <property type="entry name" value="HIS_KIN"/>
    <property type="match status" value="1"/>
</dbReference>
<dbReference type="EMBL" id="BSSQ01000005">
    <property type="protein sequence ID" value="GLX66922.1"/>
    <property type="molecule type" value="Genomic_DNA"/>
</dbReference>
<feature type="transmembrane region" description="Helical" evidence="14">
    <location>
        <begin position="173"/>
        <end position="195"/>
    </location>
</feature>
<keyword evidence="11 14" id="KW-1133">Transmembrane helix</keyword>
<accession>A0ABQ6GCX0</accession>
<dbReference type="CDD" id="cd00082">
    <property type="entry name" value="HisKA"/>
    <property type="match status" value="1"/>
</dbReference>
<feature type="domain" description="Histidine kinase" evidence="15">
    <location>
        <begin position="265"/>
        <end position="483"/>
    </location>
</feature>
<evidence type="ECO:0000256" key="3">
    <source>
        <dbReference type="ARBA" id="ARBA00012438"/>
    </source>
</evidence>
<dbReference type="SMART" id="SM00304">
    <property type="entry name" value="HAMP"/>
    <property type="match status" value="1"/>
</dbReference>
<keyword evidence="9 17" id="KW-0418">Kinase</keyword>
<evidence type="ECO:0000256" key="10">
    <source>
        <dbReference type="ARBA" id="ARBA00022840"/>
    </source>
</evidence>
<dbReference type="InterPro" id="IPR003661">
    <property type="entry name" value="HisK_dim/P_dom"/>
</dbReference>
<protein>
    <recommendedName>
        <fullName evidence="3">histidine kinase</fullName>
        <ecNumber evidence="3">2.7.13.3</ecNumber>
    </recommendedName>
</protein>
<evidence type="ECO:0000256" key="6">
    <source>
        <dbReference type="ARBA" id="ARBA00022679"/>
    </source>
</evidence>
<dbReference type="SMART" id="SM00387">
    <property type="entry name" value="HATPase_c"/>
    <property type="match status" value="1"/>
</dbReference>
<keyword evidence="6" id="KW-0808">Transferase</keyword>
<keyword evidence="10" id="KW-0067">ATP-binding</keyword>
<comment type="caution">
    <text evidence="17">The sequence shown here is derived from an EMBL/GenBank/DDBJ whole genome shotgun (WGS) entry which is preliminary data.</text>
</comment>
<keyword evidence="5" id="KW-0597">Phosphoprotein</keyword>
<evidence type="ECO:0000256" key="13">
    <source>
        <dbReference type="ARBA" id="ARBA00023136"/>
    </source>
</evidence>
<keyword evidence="18" id="KW-1185">Reference proteome</keyword>
<dbReference type="SUPFAM" id="SSF55874">
    <property type="entry name" value="ATPase domain of HSP90 chaperone/DNA topoisomerase II/histidine kinase"/>
    <property type="match status" value="1"/>
</dbReference>
<dbReference type="PANTHER" id="PTHR45528">
    <property type="entry name" value="SENSOR HISTIDINE KINASE CPXA"/>
    <property type="match status" value="1"/>
</dbReference>
<dbReference type="InterPro" id="IPR003660">
    <property type="entry name" value="HAMP_dom"/>
</dbReference>
<dbReference type="Gene3D" id="1.10.287.130">
    <property type="match status" value="1"/>
</dbReference>
<dbReference type="SUPFAM" id="SSF158472">
    <property type="entry name" value="HAMP domain-like"/>
    <property type="match status" value="1"/>
</dbReference>
<evidence type="ECO:0000256" key="9">
    <source>
        <dbReference type="ARBA" id="ARBA00022777"/>
    </source>
</evidence>
<feature type="domain" description="HAMP" evidence="16">
    <location>
        <begin position="198"/>
        <end position="250"/>
    </location>
</feature>
<evidence type="ECO:0000256" key="7">
    <source>
        <dbReference type="ARBA" id="ARBA00022692"/>
    </source>
</evidence>
<evidence type="ECO:0000256" key="11">
    <source>
        <dbReference type="ARBA" id="ARBA00022989"/>
    </source>
</evidence>
<evidence type="ECO:0000256" key="5">
    <source>
        <dbReference type="ARBA" id="ARBA00022553"/>
    </source>
</evidence>
<dbReference type="InterPro" id="IPR003594">
    <property type="entry name" value="HATPase_dom"/>
</dbReference>
<feature type="transmembrane region" description="Helical" evidence="14">
    <location>
        <begin position="7"/>
        <end position="33"/>
    </location>
</feature>
<evidence type="ECO:0000256" key="12">
    <source>
        <dbReference type="ARBA" id="ARBA00023012"/>
    </source>
</evidence>
<comment type="subcellular location">
    <subcellularLocation>
        <location evidence="2">Cell membrane</location>
        <topology evidence="2">Multi-pass membrane protein</topology>
    </subcellularLocation>
</comment>